<gene>
    <name evidence="2" type="ORF">RMAR1173_LOCUS12272</name>
</gene>
<evidence type="ECO:0000313" key="2">
    <source>
        <dbReference type="EMBL" id="CAD9692865.1"/>
    </source>
</evidence>
<feature type="transmembrane region" description="Helical" evidence="1">
    <location>
        <begin position="21"/>
        <end position="43"/>
    </location>
</feature>
<keyword evidence="1" id="KW-1133">Transmembrane helix</keyword>
<proteinExistence type="predicted"/>
<dbReference type="EMBL" id="HBHJ01018575">
    <property type="protein sequence ID" value="CAD9692865.1"/>
    <property type="molecule type" value="Transcribed_RNA"/>
</dbReference>
<accession>A0A7S2S8M6</accession>
<keyword evidence="1" id="KW-0472">Membrane</keyword>
<sequence length="197" mass="21866">MWESQGEEYWKARQKPKGLSGRVKAGIAGAIVLIVVVVALVLWRRPAVDEVSVASDPVKLSDEPIRLQSLTADQKQTCLRNAAEDENRWIHKECKKQCGPTRNTLPRPTAYRACMDGCQDGSEKAINIGCNSITTVGHCQSQIHALCTASICKPYASMFPRPALYDICRQNCQDSLHASCDHATKMLEVVRKGREEL</sequence>
<keyword evidence="1" id="KW-0812">Transmembrane</keyword>
<evidence type="ECO:0000256" key="1">
    <source>
        <dbReference type="SAM" id="Phobius"/>
    </source>
</evidence>
<organism evidence="2">
    <name type="scientific">Rhizochromulina marina</name>
    <dbReference type="NCBI Taxonomy" id="1034831"/>
    <lineage>
        <taxon>Eukaryota</taxon>
        <taxon>Sar</taxon>
        <taxon>Stramenopiles</taxon>
        <taxon>Ochrophyta</taxon>
        <taxon>Dictyochophyceae</taxon>
        <taxon>Rhizochromulinales</taxon>
        <taxon>Rhizochromulina</taxon>
    </lineage>
</organism>
<reference evidence="2" key="1">
    <citation type="submission" date="2021-01" db="EMBL/GenBank/DDBJ databases">
        <authorList>
            <person name="Corre E."/>
            <person name="Pelletier E."/>
            <person name="Niang G."/>
            <person name="Scheremetjew M."/>
            <person name="Finn R."/>
            <person name="Kale V."/>
            <person name="Holt S."/>
            <person name="Cochrane G."/>
            <person name="Meng A."/>
            <person name="Brown T."/>
            <person name="Cohen L."/>
        </authorList>
    </citation>
    <scope>NUCLEOTIDE SEQUENCE</scope>
    <source>
        <strain evidence="2">CCMP1243</strain>
    </source>
</reference>
<protein>
    <submittedName>
        <fullName evidence="2">Uncharacterized protein</fullName>
    </submittedName>
</protein>
<name>A0A7S2S8M6_9STRA</name>
<dbReference type="AlphaFoldDB" id="A0A7S2S8M6"/>